<evidence type="ECO:0000313" key="1">
    <source>
        <dbReference type="EMBL" id="CAF4161144.1"/>
    </source>
</evidence>
<organism evidence="1 2">
    <name type="scientific">Rotaria magnacalcarata</name>
    <dbReference type="NCBI Taxonomy" id="392030"/>
    <lineage>
        <taxon>Eukaryota</taxon>
        <taxon>Metazoa</taxon>
        <taxon>Spiralia</taxon>
        <taxon>Gnathifera</taxon>
        <taxon>Rotifera</taxon>
        <taxon>Eurotatoria</taxon>
        <taxon>Bdelloidea</taxon>
        <taxon>Philodinida</taxon>
        <taxon>Philodinidae</taxon>
        <taxon>Rotaria</taxon>
    </lineage>
</organism>
<proteinExistence type="predicted"/>
<feature type="non-terminal residue" evidence="1">
    <location>
        <position position="1"/>
    </location>
</feature>
<dbReference type="Proteomes" id="UP000676336">
    <property type="component" value="Unassembled WGS sequence"/>
</dbReference>
<feature type="non-terminal residue" evidence="1">
    <location>
        <position position="92"/>
    </location>
</feature>
<gene>
    <name evidence="1" type="ORF">SMN809_LOCUS20191</name>
</gene>
<comment type="caution">
    <text evidence="1">The sequence shown here is derived from an EMBL/GenBank/DDBJ whole genome shotgun (WGS) entry which is preliminary data.</text>
</comment>
<protein>
    <submittedName>
        <fullName evidence="1">Uncharacterized protein</fullName>
    </submittedName>
</protein>
<dbReference type="EMBL" id="CAJOBI010011747">
    <property type="protein sequence ID" value="CAF4161144.1"/>
    <property type="molecule type" value="Genomic_DNA"/>
</dbReference>
<accession>A0A8S2RGB1</accession>
<reference evidence="1" key="1">
    <citation type="submission" date="2021-02" db="EMBL/GenBank/DDBJ databases">
        <authorList>
            <person name="Nowell W R."/>
        </authorList>
    </citation>
    <scope>NUCLEOTIDE SEQUENCE</scope>
</reference>
<evidence type="ECO:0000313" key="2">
    <source>
        <dbReference type="Proteomes" id="UP000676336"/>
    </source>
</evidence>
<sequence>LDRDSTKYSVKKLQPKTYEIDYEKQYAEFVAKEFNEQQHLQQTVPRDPSIYSLKQLQSEPYKLEFDEQHVLYETNQFHEYHQPAQTLNYYPT</sequence>
<dbReference type="AlphaFoldDB" id="A0A8S2RGB1"/>
<name>A0A8S2RGB1_9BILA</name>